<dbReference type="OrthoDB" id="7018905at2"/>
<keyword evidence="2" id="KW-1185">Reference proteome</keyword>
<proteinExistence type="predicted"/>
<dbReference type="SUPFAM" id="SSF55724">
    <property type="entry name" value="Mog1p/PsbP-like"/>
    <property type="match status" value="1"/>
</dbReference>
<gene>
    <name evidence="1" type="ORF">SAMN05192543_11436</name>
</gene>
<organism evidence="1 2">
    <name type="scientific">Paraburkholderia megapolitana</name>
    <dbReference type="NCBI Taxonomy" id="420953"/>
    <lineage>
        <taxon>Bacteria</taxon>
        <taxon>Pseudomonadati</taxon>
        <taxon>Pseudomonadota</taxon>
        <taxon>Betaproteobacteria</taxon>
        <taxon>Burkholderiales</taxon>
        <taxon>Burkholderiaceae</taxon>
        <taxon>Paraburkholderia</taxon>
    </lineage>
</organism>
<dbReference type="InterPro" id="IPR016123">
    <property type="entry name" value="Mog1/PsbP_a/b/a-sand"/>
</dbReference>
<dbReference type="Proteomes" id="UP000199548">
    <property type="component" value="Unassembled WGS sequence"/>
</dbReference>
<evidence type="ECO:0000313" key="2">
    <source>
        <dbReference type="Proteomes" id="UP000199548"/>
    </source>
</evidence>
<dbReference type="InterPro" id="IPR014894">
    <property type="entry name" value="DcrB/EagT6"/>
</dbReference>
<sequence>MSEYRMNDAAIELPAHFTDKTFHIFSVDRAGVGVFTFVVSRAPMEAGDTIDTFVKRLVSEMRKALPHFELKLQRTREVDGETAREIDYRWISDGAPLHQRQTVVMSPLAGDKPLAISFIGTCPKAFSPEWTEEYAKLVDSATLRRKDGPAFVSRPLDESTVGVVFVLHELNGTLYSLSGMTELFRHNIAEMFRDVSFYGATGAPLVMHPAPDAQKGWHAPDGREFLLWTADPRQHRSLSDRLSSVKVARGITGLSAVDDIRAYLSSVAETLPPSRGEST</sequence>
<accession>A0A1I3VLZ1</accession>
<reference evidence="1 2" key="1">
    <citation type="submission" date="2016-10" db="EMBL/GenBank/DDBJ databases">
        <authorList>
            <person name="de Groot N.N."/>
        </authorList>
    </citation>
    <scope>NUCLEOTIDE SEQUENCE [LARGE SCALE GENOMIC DNA]</scope>
    <source>
        <strain evidence="1 2">LMG 23650</strain>
    </source>
</reference>
<protein>
    <recommendedName>
        <fullName evidence="3">DUF1795 domain-containing protein</fullName>
    </recommendedName>
</protein>
<evidence type="ECO:0008006" key="3">
    <source>
        <dbReference type="Google" id="ProtNLM"/>
    </source>
</evidence>
<dbReference type="STRING" id="420953.SAMN05192543_11436"/>
<dbReference type="EMBL" id="FOQU01000014">
    <property type="protein sequence ID" value="SFJ96265.1"/>
    <property type="molecule type" value="Genomic_DNA"/>
</dbReference>
<evidence type="ECO:0000313" key="1">
    <source>
        <dbReference type="EMBL" id="SFJ96265.1"/>
    </source>
</evidence>
<dbReference type="Gene3D" id="3.40.1000.10">
    <property type="entry name" value="Mog1/PsbP, alpha/beta/alpha sandwich"/>
    <property type="match status" value="1"/>
</dbReference>
<dbReference type="Pfam" id="PF08786">
    <property type="entry name" value="DcrB"/>
    <property type="match status" value="1"/>
</dbReference>
<dbReference type="AlphaFoldDB" id="A0A1I3VLZ1"/>
<name>A0A1I3VLZ1_9BURK</name>